<dbReference type="CDD" id="cd03801">
    <property type="entry name" value="GT4_PimA-like"/>
    <property type="match status" value="1"/>
</dbReference>
<dbReference type="Proteomes" id="UP000179243">
    <property type="component" value="Unassembled WGS sequence"/>
</dbReference>
<reference evidence="3 4" key="1">
    <citation type="journal article" date="2016" name="Nat. Commun.">
        <title>Thousands of microbial genomes shed light on interconnected biogeochemical processes in an aquifer system.</title>
        <authorList>
            <person name="Anantharaman K."/>
            <person name="Brown C.T."/>
            <person name="Hug L.A."/>
            <person name="Sharon I."/>
            <person name="Castelle C.J."/>
            <person name="Probst A.J."/>
            <person name="Thomas B.C."/>
            <person name="Singh A."/>
            <person name="Wilkins M.J."/>
            <person name="Karaoz U."/>
            <person name="Brodie E.L."/>
            <person name="Williams K.H."/>
            <person name="Hubbard S.S."/>
            <person name="Banfield J.F."/>
        </authorList>
    </citation>
    <scope>NUCLEOTIDE SEQUENCE [LARGE SCALE GENOMIC DNA]</scope>
</reference>
<dbReference type="PANTHER" id="PTHR45947:SF3">
    <property type="entry name" value="SULFOQUINOVOSYL TRANSFERASE SQD2"/>
    <property type="match status" value="1"/>
</dbReference>
<sequence length="395" mass="44134">MKILVLSPTFLPAVGGAEIVLWEVYRRLAEHHSVLLLTPQLSEDLIRHYSHNAPDYPLNFPVTRYNDTLTLMSIPGHGLFQGAIPPFSLSAVFAVRKALRTFKPDVLNVHYTMPTGLAGAIADTFWGIPSVLTLNGRDVPGPGVPVFWKYWHRIAASFYSGLTYVSDYCRDIVFGTKGPGTVTWNGVDFNKIHLKPSDHFRERLGIPKGARVLFALQRLSKEKRVDIVLKALPRIRKAIPDSYLIIGGTGPEKERLHTLVQDLDLAKHVLFTDFIDDIRLGDYFNLCDVFLFHSTYETFGIVLAQAMAYAKPIVSVYNTAIPGVVKDRECGILVPPFSPERMADAAIELLNDEGMRTRMGNQGRARAQELFDWNIIASKYEAALVQAIASKGKKI</sequence>
<evidence type="ECO:0000259" key="1">
    <source>
        <dbReference type="Pfam" id="PF00534"/>
    </source>
</evidence>
<dbReference type="Gene3D" id="3.40.50.2000">
    <property type="entry name" value="Glycogen Phosphorylase B"/>
    <property type="match status" value="2"/>
</dbReference>
<comment type="caution">
    <text evidence="3">The sequence shown here is derived from an EMBL/GenBank/DDBJ whole genome shotgun (WGS) entry which is preliminary data.</text>
</comment>
<protein>
    <recommendedName>
        <fullName evidence="5">Glycosyl transferase family 1 domain-containing protein</fullName>
    </recommendedName>
</protein>
<name>A0A1F7F266_UNCRA</name>
<proteinExistence type="predicted"/>
<dbReference type="AlphaFoldDB" id="A0A1F7F266"/>
<evidence type="ECO:0000259" key="2">
    <source>
        <dbReference type="Pfam" id="PF13439"/>
    </source>
</evidence>
<feature type="domain" description="Glycosyl transferase family 1" evidence="1">
    <location>
        <begin position="199"/>
        <end position="365"/>
    </location>
</feature>
<dbReference type="EMBL" id="MFYX01000144">
    <property type="protein sequence ID" value="OGK00596.1"/>
    <property type="molecule type" value="Genomic_DNA"/>
</dbReference>
<dbReference type="InterPro" id="IPR001296">
    <property type="entry name" value="Glyco_trans_1"/>
</dbReference>
<dbReference type="InterPro" id="IPR050194">
    <property type="entry name" value="Glycosyltransferase_grp1"/>
</dbReference>
<dbReference type="GO" id="GO:0016758">
    <property type="term" value="F:hexosyltransferase activity"/>
    <property type="evidence" value="ECO:0007669"/>
    <property type="project" value="TreeGrafter"/>
</dbReference>
<feature type="domain" description="Glycosyltransferase subfamily 4-like N-terminal" evidence="2">
    <location>
        <begin position="14"/>
        <end position="189"/>
    </location>
</feature>
<dbReference type="Pfam" id="PF13439">
    <property type="entry name" value="Glyco_transf_4"/>
    <property type="match status" value="1"/>
</dbReference>
<dbReference type="PANTHER" id="PTHR45947">
    <property type="entry name" value="SULFOQUINOVOSYL TRANSFERASE SQD2"/>
    <property type="match status" value="1"/>
</dbReference>
<evidence type="ECO:0000313" key="3">
    <source>
        <dbReference type="EMBL" id="OGK00596.1"/>
    </source>
</evidence>
<dbReference type="SUPFAM" id="SSF53756">
    <property type="entry name" value="UDP-Glycosyltransferase/glycogen phosphorylase"/>
    <property type="match status" value="1"/>
</dbReference>
<dbReference type="Pfam" id="PF00534">
    <property type="entry name" value="Glycos_transf_1"/>
    <property type="match status" value="1"/>
</dbReference>
<evidence type="ECO:0000313" key="4">
    <source>
        <dbReference type="Proteomes" id="UP000179243"/>
    </source>
</evidence>
<evidence type="ECO:0008006" key="5">
    <source>
        <dbReference type="Google" id="ProtNLM"/>
    </source>
</evidence>
<organism evidence="3 4">
    <name type="scientific">Candidatus Raymondbacteria bacterium RIFOXYD12_FULL_49_13</name>
    <dbReference type="NCBI Taxonomy" id="1817890"/>
    <lineage>
        <taxon>Bacteria</taxon>
        <taxon>Raymondiibacteriota</taxon>
    </lineage>
</organism>
<accession>A0A1F7F266</accession>
<dbReference type="InterPro" id="IPR028098">
    <property type="entry name" value="Glyco_trans_4-like_N"/>
</dbReference>
<gene>
    <name evidence="3" type="ORF">A2519_21675</name>
</gene>